<gene>
    <name evidence="3" type="ORF">NMN56_015995</name>
</gene>
<dbReference type="InterPro" id="IPR000182">
    <property type="entry name" value="GNAT_dom"/>
</dbReference>
<proteinExistence type="predicted"/>
<keyword evidence="4" id="KW-1185">Reference proteome</keyword>
<dbReference type="InterPro" id="IPR016181">
    <property type="entry name" value="Acyl_CoA_acyltransferase"/>
</dbReference>
<protein>
    <submittedName>
        <fullName evidence="3">GNAT family N-acetyltransferase</fullName>
    </submittedName>
</protein>
<organism evidence="3 4">
    <name type="scientific">Streptomyces iconiensis</name>
    <dbReference type="NCBI Taxonomy" id="1384038"/>
    <lineage>
        <taxon>Bacteria</taxon>
        <taxon>Bacillati</taxon>
        <taxon>Actinomycetota</taxon>
        <taxon>Actinomycetes</taxon>
        <taxon>Kitasatosporales</taxon>
        <taxon>Streptomycetaceae</taxon>
        <taxon>Streptomyces</taxon>
    </lineage>
</organism>
<sequence>MEANLAEHACHLHRHLQRHGPDGTRARARVTETDDLLVADSGLDDDTFNIVARARFGPDGAESRIAETVREVAHTGRAFSWWVGPASTPSDLSARLTAAGLPASERETAMWAGLDDVTAHGRTPGERSGQPDAEAGPRPVTGPAAGPATGPVLDIRTATGPAQLADHAAVLAANWDPPAATVRTFLRTAGPWALAQDSPARYLVGYAAGQAVCSAEVFFHAGVAGIYNICTLAAHRRRGHGGAITLAALRAARAEGHHVAVLQASADGEPVYRRLGFHPCGHFTEHAMRA</sequence>
<comment type="caution">
    <text evidence="3">The sequence shown here is derived from an EMBL/GenBank/DDBJ whole genome shotgun (WGS) entry which is preliminary data.</text>
</comment>
<reference evidence="3 4" key="1">
    <citation type="submission" date="2023-05" db="EMBL/GenBank/DDBJ databases">
        <title>Streptantibioticus silvisoli sp. nov., acidotolerant actinomycetes 1 from pine litter.</title>
        <authorList>
            <person name="Swiecimska M."/>
            <person name="Golinska P."/>
            <person name="Sangal V."/>
            <person name="Wachnowicz B."/>
            <person name="Goodfellow M."/>
        </authorList>
    </citation>
    <scope>NUCLEOTIDE SEQUENCE [LARGE SCALE GENOMIC DNA]</scope>
    <source>
        <strain evidence="3 4">DSM 42109</strain>
    </source>
</reference>
<evidence type="ECO:0000256" key="1">
    <source>
        <dbReference type="SAM" id="MobiDB-lite"/>
    </source>
</evidence>
<dbReference type="SUPFAM" id="SSF55729">
    <property type="entry name" value="Acyl-CoA N-acyltransferases (Nat)"/>
    <property type="match status" value="1"/>
</dbReference>
<accession>A0ABT6ZYF5</accession>
<evidence type="ECO:0000259" key="2">
    <source>
        <dbReference type="PROSITE" id="PS51186"/>
    </source>
</evidence>
<feature type="domain" description="N-acetyltransferase" evidence="2">
    <location>
        <begin position="153"/>
        <end position="290"/>
    </location>
</feature>
<evidence type="ECO:0000313" key="4">
    <source>
        <dbReference type="Proteomes" id="UP001214441"/>
    </source>
</evidence>
<dbReference type="Gene3D" id="3.40.630.30">
    <property type="match status" value="1"/>
</dbReference>
<feature type="region of interest" description="Disordered" evidence="1">
    <location>
        <begin position="117"/>
        <end position="148"/>
    </location>
</feature>
<dbReference type="Proteomes" id="UP001214441">
    <property type="component" value="Unassembled WGS sequence"/>
</dbReference>
<dbReference type="RefSeq" id="WP_274039970.1">
    <property type="nucleotide sequence ID" value="NZ_JANCPR020000014.1"/>
</dbReference>
<dbReference type="PROSITE" id="PS51186">
    <property type="entry name" value="GNAT"/>
    <property type="match status" value="1"/>
</dbReference>
<dbReference type="Pfam" id="PF13527">
    <property type="entry name" value="Acetyltransf_9"/>
    <property type="match status" value="1"/>
</dbReference>
<dbReference type="EMBL" id="JANCPR020000014">
    <property type="protein sequence ID" value="MDJ1133438.1"/>
    <property type="molecule type" value="Genomic_DNA"/>
</dbReference>
<evidence type="ECO:0000313" key="3">
    <source>
        <dbReference type="EMBL" id="MDJ1133438.1"/>
    </source>
</evidence>
<name>A0ABT6ZYF5_9ACTN</name>